<feature type="non-terminal residue" evidence="1">
    <location>
        <position position="1"/>
    </location>
</feature>
<evidence type="ECO:0000313" key="1">
    <source>
        <dbReference type="EMBL" id="CAG8742586.1"/>
    </source>
</evidence>
<keyword evidence="2" id="KW-1185">Reference proteome</keyword>
<comment type="caution">
    <text evidence="1">The sequence shown here is derived from an EMBL/GenBank/DDBJ whole genome shotgun (WGS) entry which is preliminary data.</text>
</comment>
<evidence type="ECO:0000313" key="2">
    <source>
        <dbReference type="Proteomes" id="UP000789920"/>
    </source>
</evidence>
<dbReference type="Proteomes" id="UP000789920">
    <property type="component" value="Unassembled WGS sequence"/>
</dbReference>
<accession>A0ACA9QFS2</accession>
<sequence>EKLKYKSLLIEKQKKTLQITNSNENRKFLEMHEETHQTQTKKNAMITPTIIYQTIYIHYNNNGQQLQKELSELEQKSQALDSTTVEPSVNQQNLKKTMLALAAKQIFAKTRKETIKSLIITYQKISKSDKKFDKLDKIGGYIGDAGEFASIFPGGSIPIKLIGKGISLIANIFKSYFHIKHSQNFKDYLLKDSKINPTIIEMLKLDDQNQFDKYDVFEVGDIHKNAKLKSEDMQKAIELLTDNFDGFIQELRQETEECTEKIEFLFSESEGELLQKEVTKLLNKLADQIKESEPNINKQEIIHSVKHKLESKSFFPCVKQRREKKLVLLFKNIPITQEELVKNLENIKPGLSEKLNTKEIDMLIIN</sequence>
<dbReference type="EMBL" id="CAJVQC010029412">
    <property type="protein sequence ID" value="CAG8742586.1"/>
    <property type="molecule type" value="Genomic_DNA"/>
</dbReference>
<name>A0ACA9QFS2_9GLOM</name>
<proteinExistence type="predicted"/>
<reference evidence="1" key="1">
    <citation type="submission" date="2021-06" db="EMBL/GenBank/DDBJ databases">
        <authorList>
            <person name="Kallberg Y."/>
            <person name="Tangrot J."/>
            <person name="Rosling A."/>
        </authorList>
    </citation>
    <scope>NUCLEOTIDE SEQUENCE</scope>
    <source>
        <strain evidence="1">MA461A</strain>
    </source>
</reference>
<organism evidence="1 2">
    <name type="scientific">Racocetra persica</name>
    <dbReference type="NCBI Taxonomy" id="160502"/>
    <lineage>
        <taxon>Eukaryota</taxon>
        <taxon>Fungi</taxon>
        <taxon>Fungi incertae sedis</taxon>
        <taxon>Mucoromycota</taxon>
        <taxon>Glomeromycotina</taxon>
        <taxon>Glomeromycetes</taxon>
        <taxon>Diversisporales</taxon>
        <taxon>Gigasporaceae</taxon>
        <taxon>Racocetra</taxon>
    </lineage>
</organism>
<gene>
    <name evidence="1" type="ORF">RPERSI_LOCUS13306</name>
</gene>
<protein>
    <submittedName>
        <fullName evidence="1">10995_t:CDS:1</fullName>
    </submittedName>
</protein>